<feature type="region of interest" description="Disordered" evidence="2">
    <location>
        <begin position="41"/>
        <end position="66"/>
    </location>
</feature>
<dbReference type="GO" id="GO:0008410">
    <property type="term" value="F:CoA-transferase activity"/>
    <property type="evidence" value="ECO:0007669"/>
    <property type="project" value="TreeGrafter"/>
</dbReference>
<dbReference type="InterPro" id="IPR023606">
    <property type="entry name" value="CoA-Trfase_III_dom_1_sf"/>
</dbReference>
<organism evidence="3">
    <name type="scientific">marine sediment metagenome</name>
    <dbReference type="NCBI Taxonomy" id="412755"/>
    <lineage>
        <taxon>unclassified sequences</taxon>
        <taxon>metagenomes</taxon>
        <taxon>ecological metagenomes</taxon>
    </lineage>
</organism>
<dbReference type="AlphaFoldDB" id="A0A0F9E6V6"/>
<dbReference type="Pfam" id="PF02515">
    <property type="entry name" value="CoA_transf_3"/>
    <property type="match status" value="1"/>
</dbReference>
<dbReference type="InterPro" id="IPR050483">
    <property type="entry name" value="CoA-transferase_III_domain"/>
</dbReference>
<dbReference type="PANTHER" id="PTHR48207">
    <property type="entry name" value="SUCCINATE--HYDROXYMETHYLGLUTARATE COA-TRANSFERASE"/>
    <property type="match status" value="1"/>
</dbReference>
<gene>
    <name evidence="3" type="ORF">LCGC14_2111970</name>
</gene>
<dbReference type="InterPro" id="IPR003673">
    <property type="entry name" value="CoA-Trfase_fam_III"/>
</dbReference>
<keyword evidence="1" id="KW-0808">Transferase</keyword>
<proteinExistence type="predicted"/>
<accession>A0A0F9E6V6</accession>
<evidence type="ECO:0008006" key="4">
    <source>
        <dbReference type="Google" id="ProtNLM"/>
    </source>
</evidence>
<dbReference type="PANTHER" id="PTHR48207:SF3">
    <property type="entry name" value="SUCCINATE--HYDROXYMETHYLGLUTARATE COA-TRANSFERASE"/>
    <property type="match status" value="1"/>
</dbReference>
<dbReference type="EMBL" id="LAZR01026122">
    <property type="protein sequence ID" value="KKL69734.1"/>
    <property type="molecule type" value="Genomic_DNA"/>
</dbReference>
<evidence type="ECO:0000256" key="1">
    <source>
        <dbReference type="ARBA" id="ARBA00022679"/>
    </source>
</evidence>
<comment type="caution">
    <text evidence="3">The sequence shown here is derived from an EMBL/GenBank/DDBJ whole genome shotgun (WGS) entry which is preliminary data.</text>
</comment>
<dbReference type="Gene3D" id="3.40.50.10540">
    <property type="entry name" value="Crotonobetainyl-coa:carnitine coa-transferase, domain 1"/>
    <property type="match status" value="1"/>
</dbReference>
<sequence>MPSDDAPAPLDDIRVLDLAGEIGQYCTKLLADLGADVIKIEPPGGDPARNLPPFYHDEPDDEKSLY</sequence>
<dbReference type="SUPFAM" id="SSF89796">
    <property type="entry name" value="CoA-transferase family III (CaiB/BaiF)"/>
    <property type="match status" value="1"/>
</dbReference>
<protein>
    <recommendedName>
        <fullName evidence="4">CoA transferase</fullName>
    </recommendedName>
</protein>
<name>A0A0F9E6V6_9ZZZZ</name>
<reference evidence="3" key="1">
    <citation type="journal article" date="2015" name="Nature">
        <title>Complex archaea that bridge the gap between prokaryotes and eukaryotes.</title>
        <authorList>
            <person name="Spang A."/>
            <person name="Saw J.H."/>
            <person name="Jorgensen S.L."/>
            <person name="Zaremba-Niedzwiedzka K."/>
            <person name="Martijn J."/>
            <person name="Lind A.E."/>
            <person name="van Eijk R."/>
            <person name="Schleper C."/>
            <person name="Guy L."/>
            <person name="Ettema T.J."/>
        </authorList>
    </citation>
    <scope>NUCLEOTIDE SEQUENCE</scope>
</reference>
<evidence type="ECO:0000313" key="3">
    <source>
        <dbReference type="EMBL" id="KKL69734.1"/>
    </source>
</evidence>
<feature type="non-terminal residue" evidence="3">
    <location>
        <position position="66"/>
    </location>
</feature>
<evidence type="ECO:0000256" key="2">
    <source>
        <dbReference type="SAM" id="MobiDB-lite"/>
    </source>
</evidence>